<evidence type="ECO:0000313" key="2">
    <source>
        <dbReference type="EMBL" id="MBB6216285.1"/>
    </source>
</evidence>
<dbReference type="Proteomes" id="UP000579281">
    <property type="component" value="Unassembled WGS sequence"/>
</dbReference>
<feature type="transmembrane region" description="Helical" evidence="1">
    <location>
        <begin position="12"/>
        <end position="32"/>
    </location>
</feature>
<keyword evidence="1" id="KW-0472">Membrane</keyword>
<protein>
    <submittedName>
        <fullName evidence="2">Uncharacterized protein</fullName>
    </submittedName>
</protein>
<feature type="transmembrane region" description="Helical" evidence="1">
    <location>
        <begin position="84"/>
        <end position="103"/>
    </location>
</feature>
<comment type="caution">
    <text evidence="2">The sequence shown here is derived from an EMBL/GenBank/DDBJ whole genome shotgun (WGS) entry which is preliminary data.</text>
</comment>
<dbReference type="EMBL" id="JACHEN010000013">
    <property type="protein sequence ID" value="MBB6216285.1"/>
    <property type="molecule type" value="Genomic_DNA"/>
</dbReference>
<reference evidence="2 3" key="1">
    <citation type="submission" date="2020-08" db="EMBL/GenBank/DDBJ databases">
        <title>Genomic Encyclopedia of Type Strains, Phase IV (KMG-IV): sequencing the most valuable type-strain genomes for metagenomic binning, comparative biology and taxonomic classification.</title>
        <authorList>
            <person name="Goeker M."/>
        </authorList>
    </citation>
    <scope>NUCLEOTIDE SEQUENCE [LARGE SCALE GENOMIC DNA]</scope>
    <source>
        <strain evidence="2 3">DSM 103526</strain>
    </source>
</reference>
<sequence>MESSGERLRRIGLSISLGVIVFLLIILSLTIYKNNLVSNLEQETLQELTECILKYQGDFEACKKSMLAVTSEFEAKKEAIDQGIWLNSLTGLLLAIGVSLASLSKVVKNIKSIVVEMVSLFKNGKDKSKRKNQMKNKKDDEPCQPQIIIPSNLKGRNYMEIDEIIELINQFNNMEKDKVSSERQLQIEKIMELLMDRVVKLLSQADHFTSEIDHDREQLTIGITEIKKGIEHISQTILENEKNGNGDYGQEIMTSIEEMHMGIEEIGILLLQMEKKLKKIKEKKEQEKA</sequence>
<name>A0A841L1P8_9FIRM</name>
<evidence type="ECO:0000256" key="1">
    <source>
        <dbReference type="SAM" id="Phobius"/>
    </source>
</evidence>
<keyword evidence="3" id="KW-1185">Reference proteome</keyword>
<dbReference type="AlphaFoldDB" id="A0A841L1P8"/>
<organism evidence="2 3">
    <name type="scientific">Anaerosolibacter carboniphilus</name>
    <dbReference type="NCBI Taxonomy" id="1417629"/>
    <lineage>
        <taxon>Bacteria</taxon>
        <taxon>Bacillati</taxon>
        <taxon>Bacillota</taxon>
        <taxon>Clostridia</taxon>
        <taxon>Peptostreptococcales</taxon>
        <taxon>Thermotaleaceae</taxon>
        <taxon>Anaerosolibacter</taxon>
    </lineage>
</organism>
<gene>
    <name evidence="2" type="ORF">HNQ80_002384</name>
</gene>
<dbReference type="RefSeq" id="WP_184310820.1">
    <property type="nucleotide sequence ID" value="NZ_JACHEN010000013.1"/>
</dbReference>
<evidence type="ECO:0000313" key="3">
    <source>
        <dbReference type="Proteomes" id="UP000579281"/>
    </source>
</evidence>
<proteinExistence type="predicted"/>
<keyword evidence="1" id="KW-1133">Transmembrane helix</keyword>
<accession>A0A841L1P8</accession>
<keyword evidence="1" id="KW-0812">Transmembrane</keyword>